<gene>
    <name evidence="7" type="ORF">EH165_11025</name>
</gene>
<accession>A0A3G8ZVV1</accession>
<keyword evidence="3 6" id="KW-0812">Transmembrane</keyword>
<dbReference type="CDD" id="cd06580">
    <property type="entry name" value="TM_PBP1_transp_TpRbsC_like"/>
    <property type="match status" value="1"/>
</dbReference>
<dbReference type="Proteomes" id="UP000268084">
    <property type="component" value="Chromosome"/>
</dbReference>
<name>A0A3G8ZVV1_9ACTN</name>
<evidence type="ECO:0000256" key="5">
    <source>
        <dbReference type="ARBA" id="ARBA00023136"/>
    </source>
</evidence>
<dbReference type="PANTHER" id="PTHR47089:SF1">
    <property type="entry name" value="GUANOSINE ABC TRANSPORTER PERMEASE PROTEIN NUPP"/>
    <property type="match status" value="1"/>
</dbReference>
<evidence type="ECO:0000256" key="1">
    <source>
        <dbReference type="ARBA" id="ARBA00004651"/>
    </source>
</evidence>
<evidence type="ECO:0000256" key="3">
    <source>
        <dbReference type="ARBA" id="ARBA00022692"/>
    </source>
</evidence>
<feature type="transmembrane region" description="Helical" evidence="6">
    <location>
        <begin position="112"/>
        <end position="133"/>
    </location>
</feature>
<evidence type="ECO:0000256" key="4">
    <source>
        <dbReference type="ARBA" id="ARBA00022989"/>
    </source>
</evidence>
<feature type="transmembrane region" description="Helical" evidence="6">
    <location>
        <begin position="275"/>
        <end position="294"/>
    </location>
</feature>
<dbReference type="PANTHER" id="PTHR47089">
    <property type="entry name" value="ABC TRANSPORTER, PERMEASE PROTEIN"/>
    <property type="match status" value="1"/>
</dbReference>
<dbReference type="InterPro" id="IPR001851">
    <property type="entry name" value="ABC_transp_permease"/>
</dbReference>
<dbReference type="GO" id="GO:0022857">
    <property type="term" value="F:transmembrane transporter activity"/>
    <property type="evidence" value="ECO:0007669"/>
    <property type="project" value="InterPro"/>
</dbReference>
<feature type="transmembrane region" description="Helical" evidence="6">
    <location>
        <begin position="201"/>
        <end position="220"/>
    </location>
</feature>
<keyword evidence="5 6" id="KW-0472">Membrane</keyword>
<evidence type="ECO:0000313" key="7">
    <source>
        <dbReference type="EMBL" id="AZI58584.1"/>
    </source>
</evidence>
<dbReference type="Pfam" id="PF02653">
    <property type="entry name" value="BPD_transp_2"/>
    <property type="match status" value="1"/>
</dbReference>
<dbReference type="EMBL" id="CP034170">
    <property type="protein sequence ID" value="AZI58584.1"/>
    <property type="molecule type" value="Genomic_DNA"/>
</dbReference>
<evidence type="ECO:0000256" key="2">
    <source>
        <dbReference type="ARBA" id="ARBA00022475"/>
    </source>
</evidence>
<evidence type="ECO:0000313" key="8">
    <source>
        <dbReference type="Proteomes" id="UP000268084"/>
    </source>
</evidence>
<feature type="transmembrane region" description="Helical" evidence="6">
    <location>
        <begin position="301"/>
        <end position="320"/>
    </location>
</feature>
<sequence>MMDRAALQRFGVIGVGTIGAVLVAFILGGVLLWTTGHNAFEVYRQMFSYGTEPQQLLDAAKRSGPLIMSACAVAVGFKMNLFNIGVEGQFRVALLLAAVAGAAVKLPGPLHVAFIFVVAMAAGAAYAGIAALLKVWRGVNEVIATIMLNAIALGLTGWLFQSFFKSTKLDSSGRPSLDVRTAVLPESAWLGNVFSGSAGKLSWYFVFALVVAFVVWLVVFRSTFGFQLRSSGLNPVAARTAGIDSKKMVVRAMLFSGALAGLVGMQSLMVDEHSYRPGLGTGLGFVGIAVALLGRNHPGGIVLAGLLFGFLQASSGILQLQEVPKSIVDIIQGIVVLTVVIVNEAVSRWYEKRTQRGTSKALDRGEALV</sequence>
<feature type="transmembrane region" description="Helical" evidence="6">
    <location>
        <begin position="12"/>
        <end position="33"/>
    </location>
</feature>
<reference evidence="7 8" key="2">
    <citation type="submission" date="2018-12" db="EMBL/GenBank/DDBJ databases">
        <title>Nakamurella antarcticus sp. nov., isolated from Antarctica South Shetland Islands soil.</title>
        <authorList>
            <person name="Peng F."/>
        </authorList>
    </citation>
    <scope>NUCLEOTIDE SEQUENCE [LARGE SCALE GENOMIC DNA]</scope>
    <source>
        <strain evidence="7 8">S14-144</strain>
    </source>
</reference>
<keyword evidence="2" id="KW-1003">Cell membrane</keyword>
<comment type="subcellular location">
    <subcellularLocation>
        <location evidence="1">Cell membrane</location>
        <topology evidence="1">Multi-pass membrane protein</topology>
    </subcellularLocation>
</comment>
<proteinExistence type="predicted"/>
<feature type="transmembrane region" description="Helical" evidence="6">
    <location>
        <begin position="326"/>
        <end position="346"/>
    </location>
</feature>
<dbReference type="AlphaFoldDB" id="A0A3G8ZVV1"/>
<keyword evidence="4 6" id="KW-1133">Transmembrane helix</keyword>
<protein>
    <submittedName>
        <fullName evidence="7">ABC transporter permease</fullName>
    </submittedName>
</protein>
<keyword evidence="8" id="KW-1185">Reference proteome</keyword>
<dbReference type="GO" id="GO:0005886">
    <property type="term" value="C:plasma membrane"/>
    <property type="evidence" value="ECO:0007669"/>
    <property type="project" value="UniProtKB-SubCell"/>
</dbReference>
<feature type="transmembrane region" description="Helical" evidence="6">
    <location>
        <begin position="249"/>
        <end position="269"/>
    </location>
</feature>
<organism evidence="7 8">
    <name type="scientific">Nakamurella antarctica</name>
    <dbReference type="NCBI Taxonomy" id="1902245"/>
    <lineage>
        <taxon>Bacteria</taxon>
        <taxon>Bacillati</taxon>
        <taxon>Actinomycetota</taxon>
        <taxon>Actinomycetes</taxon>
        <taxon>Nakamurellales</taxon>
        <taxon>Nakamurellaceae</taxon>
        <taxon>Nakamurella</taxon>
    </lineage>
</organism>
<evidence type="ECO:0000256" key="6">
    <source>
        <dbReference type="SAM" id="Phobius"/>
    </source>
</evidence>
<dbReference type="OrthoDB" id="45037at2"/>
<dbReference type="KEGG" id="nak:EH165_11025"/>
<feature type="transmembrane region" description="Helical" evidence="6">
    <location>
        <begin position="142"/>
        <end position="160"/>
    </location>
</feature>
<reference evidence="7 8" key="1">
    <citation type="submission" date="2018-11" db="EMBL/GenBank/DDBJ databases">
        <authorList>
            <person name="Da X."/>
        </authorList>
    </citation>
    <scope>NUCLEOTIDE SEQUENCE [LARGE SCALE GENOMIC DNA]</scope>
    <source>
        <strain evidence="7 8">S14-144</strain>
    </source>
</reference>